<evidence type="ECO:0000313" key="2">
    <source>
        <dbReference type="Proteomes" id="UP000186917"/>
    </source>
</evidence>
<accession>A0A1N7LBK6</accession>
<name>A0A1N7LBK6_9BACT</name>
<protein>
    <recommendedName>
        <fullName evidence="3">HTH cro/C1-type domain-containing protein</fullName>
    </recommendedName>
</protein>
<reference evidence="2" key="1">
    <citation type="submission" date="2017-01" db="EMBL/GenBank/DDBJ databases">
        <authorList>
            <person name="Varghese N."/>
            <person name="Submissions S."/>
        </authorList>
    </citation>
    <scope>NUCLEOTIDE SEQUENCE [LARGE SCALE GENOMIC DNA]</scope>
    <source>
        <strain evidence="2">DSM 21054</strain>
    </source>
</reference>
<dbReference type="GO" id="GO:0003677">
    <property type="term" value="F:DNA binding"/>
    <property type="evidence" value="ECO:0007669"/>
    <property type="project" value="InterPro"/>
</dbReference>
<dbReference type="RefSeq" id="WP_076375801.1">
    <property type="nucleotide sequence ID" value="NZ_AP017422.1"/>
</dbReference>
<keyword evidence="2" id="KW-1185">Reference proteome</keyword>
<proteinExistence type="predicted"/>
<dbReference type="Proteomes" id="UP000186917">
    <property type="component" value="Unassembled WGS sequence"/>
</dbReference>
<organism evidence="1 2">
    <name type="scientific">Filimonas lacunae</name>
    <dbReference type="NCBI Taxonomy" id="477680"/>
    <lineage>
        <taxon>Bacteria</taxon>
        <taxon>Pseudomonadati</taxon>
        <taxon>Bacteroidota</taxon>
        <taxon>Chitinophagia</taxon>
        <taxon>Chitinophagales</taxon>
        <taxon>Chitinophagaceae</taxon>
        <taxon>Filimonas</taxon>
    </lineage>
</organism>
<dbReference type="InterPro" id="IPR010982">
    <property type="entry name" value="Lambda_DNA-bd_dom_sf"/>
</dbReference>
<gene>
    <name evidence="1" type="ORF">SAMN05421788_101765</name>
</gene>
<dbReference type="AlphaFoldDB" id="A0A1N7LBK6"/>
<evidence type="ECO:0008006" key="3">
    <source>
        <dbReference type="Google" id="ProtNLM"/>
    </source>
</evidence>
<evidence type="ECO:0000313" key="1">
    <source>
        <dbReference type="EMBL" id="SIS71179.1"/>
    </source>
</evidence>
<dbReference type="EMBL" id="FTOR01000001">
    <property type="protein sequence ID" value="SIS71179.1"/>
    <property type="molecule type" value="Genomic_DNA"/>
</dbReference>
<sequence length="82" mass="9399">MMIVHMGKTVKGYVKEKKLSVEQVSAAIGKCESYVYKIYDKKKLPVDDLMHLSLLLNVNLFHFYSEDEALQFAEPAKLKMAC</sequence>
<dbReference type="SUPFAM" id="SSF47413">
    <property type="entry name" value="lambda repressor-like DNA-binding domains"/>
    <property type="match status" value="1"/>
</dbReference>